<comment type="caution">
    <text evidence="1">The sequence shown here is derived from an EMBL/GenBank/DDBJ whole genome shotgun (WGS) entry which is preliminary data.</text>
</comment>
<organism evidence="1 2">
    <name type="scientific">Pseudomonas arcuscaelestis</name>
    <dbReference type="NCBI Taxonomy" id="2710591"/>
    <lineage>
        <taxon>Bacteria</taxon>
        <taxon>Pseudomonadati</taxon>
        <taxon>Pseudomonadota</taxon>
        <taxon>Gammaproteobacteria</taxon>
        <taxon>Pseudomonadales</taxon>
        <taxon>Pseudomonadaceae</taxon>
        <taxon>Pseudomonas</taxon>
    </lineage>
</organism>
<reference evidence="1 2" key="1">
    <citation type="submission" date="2020-08" db="EMBL/GenBank/DDBJ databases">
        <title>Description of novel Pseudomonas species.</title>
        <authorList>
            <person name="Duman M."/>
            <person name="Mulet M."/>
            <person name="Altun S."/>
            <person name="Saticioglu I.B."/>
            <person name="Lalucat J."/>
            <person name="Garcia-Valdes E."/>
        </authorList>
    </citation>
    <scope>NUCLEOTIDE SEQUENCE [LARGE SCALE GENOMIC DNA]</scope>
    <source>
        <strain evidence="1 2">P66</strain>
    </source>
</reference>
<dbReference type="EMBL" id="JACOPV010000008">
    <property type="protein sequence ID" value="MBM5458704.1"/>
    <property type="molecule type" value="Genomic_DNA"/>
</dbReference>
<dbReference type="Proteomes" id="UP000745663">
    <property type="component" value="Unassembled WGS sequence"/>
</dbReference>
<sequence>MTLIQIEQNHPKTLERARVQIHAISTALAAVDMNHHWVWASGYVAALAFERLIDEDTKRLLEDEADQARDAWRSPTARMRDDV</sequence>
<proteinExistence type="predicted"/>
<accession>A0ABS2C0Y8</accession>
<gene>
    <name evidence="1" type="ORF">H8F21_14140</name>
</gene>
<dbReference type="RefSeq" id="WP_203584643.1">
    <property type="nucleotide sequence ID" value="NZ_JACOPV010000008.1"/>
</dbReference>
<evidence type="ECO:0000313" key="2">
    <source>
        <dbReference type="Proteomes" id="UP000745663"/>
    </source>
</evidence>
<keyword evidence="2" id="KW-1185">Reference proteome</keyword>
<evidence type="ECO:0008006" key="3">
    <source>
        <dbReference type="Google" id="ProtNLM"/>
    </source>
</evidence>
<evidence type="ECO:0000313" key="1">
    <source>
        <dbReference type="EMBL" id="MBM5458704.1"/>
    </source>
</evidence>
<name>A0ABS2C0Y8_9PSED</name>
<protein>
    <recommendedName>
        <fullName evidence="3">DUF3077 domain-containing protein</fullName>
    </recommendedName>
</protein>